<protein>
    <submittedName>
        <fullName evidence="6">IclR family transcriptional regulator</fullName>
    </submittedName>
</protein>
<dbReference type="SUPFAM" id="SSF55781">
    <property type="entry name" value="GAF domain-like"/>
    <property type="match status" value="1"/>
</dbReference>
<dbReference type="InterPro" id="IPR050707">
    <property type="entry name" value="HTH_MetabolicPath_Reg"/>
</dbReference>
<dbReference type="InterPro" id="IPR011991">
    <property type="entry name" value="ArsR-like_HTH"/>
</dbReference>
<dbReference type="InterPro" id="IPR036388">
    <property type="entry name" value="WH-like_DNA-bd_sf"/>
</dbReference>
<dbReference type="Proteomes" id="UP000466024">
    <property type="component" value="Unassembled WGS sequence"/>
</dbReference>
<dbReference type="Gene3D" id="3.30.450.40">
    <property type="match status" value="1"/>
</dbReference>
<evidence type="ECO:0000256" key="2">
    <source>
        <dbReference type="ARBA" id="ARBA00023125"/>
    </source>
</evidence>
<evidence type="ECO:0000313" key="7">
    <source>
        <dbReference type="Proteomes" id="UP000466024"/>
    </source>
</evidence>
<dbReference type="PANTHER" id="PTHR30136:SF35">
    <property type="entry name" value="HTH-TYPE TRANSCRIPTIONAL REGULATOR RV1719"/>
    <property type="match status" value="1"/>
</dbReference>
<accession>A0A640WD09</accession>
<name>A0A640WD09_9GAMM</name>
<dbReference type="GO" id="GO:0003700">
    <property type="term" value="F:DNA-binding transcription factor activity"/>
    <property type="evidence" value="ECO:0007669"/>
    <property type="project" value="TreeGrafter"/>
</dbReference>
<sequence>MSRSSTTSTPRARGIDRVISLCEQLHLHRQPMTPKELMAATGAPRSSVYELVNLLSEAGWLETESDGRIFFGRAMHYFGLDYADHNDLLRRARPVMRQLSARFDETTQLCMLDGDKYTVMLNENGARPFRISSEVGVKVPIPWTASGRVLLGGMSREAMLGLIPEEDFVLPSGERIDIDGFIAEIESTRRRGYALTEGLVDSFACCMAAPIHEGAGPAQATLCFTIGRDADEARRDTLLTALREASRSLSRETDTR</sequence>
<dbReference type="InterPro" id="IPR014757">
    <property type="entry name" value="Tscrpt_reg_IclR_C"/>
</dbReference>
<dbReference type="Gene3D" id="1.10.10.10">
    <property type="entry name" value="Winged helix-like DNA-binding domain superfamily/Winged helix DNA-binding domain"/>
    <property type="match status" value="1"/>
</dbReference>
<evidence type="ECO:0000313" key="6">
    <source>
        <dbReference type="EMBL" id="KAA0017229.1"/>
    </source>
</evidence>
<dbReference type="AlphaFoldDB" id="A0A640WD09"/>
<keyword evidence="3" id="KW-0804">Transcription</keyword>
<feature type="domain" description="HTH iclR-type" evidence="4">
    <location>
        <begin position="12"/>
        <end position="73"/>
    </location>
</feature>
<keyword evidence="1" id="KW-0805">Transcription regulation</keyword>
<keyword evidence="7" id="KW-1185">Reference proteome</keyword>
<dbReference type="SMART" id="SM00346">
    <property type="entry name" value="HTH_ICLR"/>
    <property type="match status" value="1"/>
</dbReference>
<dbReference type="InterPro" id="IPR005471">
    <property type="entry name" value="Tscrpt_reg_IclR_N"/>
</dbReference>
<comment type="caution">
    <text evidence="6">The sequence shown here is derived from an EMBL/GenBank/DDBJ whole genome shotgun (WGS) entry which is preliminary data.</text>
</comment>
<gene>
    <name evidence="6" type="ORF">F0A16_14630</name>
</gene>
<dbReference type="InterPro" id="IPR029016">
    <property type="entry name" value="GAF-like_dom_sf"/>
</dbReference>
<organism evidence="6 7">
    <name type="scientific">Salinicola corii</name>
    <dbReference type="NCBI Taxonomy" id="2606937"/>
    <lineage>
        <taxon>Bacteria</taxon>
        <taxon>Pseudomonadati</taxon>
        <taxon>Pseudomonadota</taxon>
        <taxon>Gammaproteobacteria</taxon>
        <taxon>Oceanospirillales</taxon>
        <taxon>Halomonadaceae</taxon>
        <taxon>Salinicola</taxon>
    </lineage>
</organism>
<evidence type="ECO:0000259" key="5">
    <source>
        <dbReference type="PROSITE" id="PS51078"/>
    </source>
</evidence>
<feature type="domain" description="IclR-ED" evidence="5">
    <location>
        <begin position="74"/>
        <end position="255"/>
    </location>
</feature>
<dbReference type="RefSeq" id="WP_149436136.1">
    <property type="nucleotide sequence ID" value="NZ_VTPX01000008.1"/>
</dbReference>
<keyword evidence="2" id="KW-0238">DNA-binding</keyword>
<evidence type="ECO:0000256" key="3">
    <source>
        <dbReference type="ARBA" id="ARBA00023163"/>
    </source>
</evidence>
<dbReference type="GO" id="GO:0003677">
    <property type="term" value="F:DNA binding"/>
    <property type="evidence" value="ECO:0007669"/>
    <property type="project" value="UniProtKB-KW"/>
</dbReference>
<dbReference type="PROSITE" id="PS51078">
    <property type="entry name" value="ICLR_ED"/>
    <property type="match status" value="1"/>
</dbReference>
<evidence type="ECO:0000256" key="1">
    <source>
        <dbReference type="ARBA" id="ARBA00023015"/>
    </source>
</evidence>
<dbReference type="PANTHER" id="PTHR30136">
    <property type="entry name" value="HELIX-TURN-HELIX TRANSCRIPTIONAL REGULATOR, ICLR FAMILY"/>
    <property type="match status" value="1"/>
</dbReference>
<dbReference type="InterPro" id="IPR036390">
    <property type="entry name" value="WH_DNA-bd_sf"/>
</dbReference>
<dbReference type="EMBL" id="VTPX01000008">
    <property type="protein sequence ID" value="KAA0017229.1"/>
    <property type="molecule type" value="Genomic_DNA"/>
</dbReference>
<dbReference type="CDD" id="cd00090">
    <property type="entry name" value="HTH_ARSR"/>
    <property type="match status" value="1"/>
</dbReference>
<proteinExistence type="predicted"/>
<dbReference type="PROSITE" id="PS51077">
    <property type="entry name" value="HTH_ICLR"/>
    <property type="match status" value="1"/>
</dbReference>
<dbReference type="Pfam" id="PF09339">
    <property type="entry name" value="HTH_IclR"/>
    <property type="match status" value="1"/>
</dbReference>
<dbReference type="SUPFAM" id="SSF46785">
    <property type="entry name" value="Winged helix' DNA-binding domain"/>
    <property type="match status" value="1"/>
</dbReference>
<dbReference type="GO" id="GO:0045892">
    <property type="term" value="P:negative regulation of DNA-templated transcription"/>
    <property type="evidence" value="ECO:0007669"/>
    <property type="project" value="TreeGrafter"/>
</dbReference>
<reference evidence="6 7" key="1">
    <citation type="submission" date="2019-08" db="EMBL/GenBank/DDBJ databases">
        <title>Bioinformatics analysis of the strain L3 and L5.</title>
        <authorList>
            <person name="Li X."/>
        </authorList>
    </citation>
    <scope>NUCLEOTIDE SEQUENCE [LARGE SCALE GENOMIC DNA]</scope>
    <source>
        <strain evidence="6 7">L3</strain>
    </source>
</reference>
<dbReference type="Pfam" id="PF01614">
    <property type="entry name" value="IclR_C"/>
    <property type="match status" value="1"/>
</dbReference>
<evidence type="ECO:0000259" key="4">
    <source>
        <dbReference type="PROSITE" id="PS51077"/>
    </source>
</evidence>